<protein>
    <recommendedName>
        <fullName evidence="3">BAG domain-containing protein</fullName>
    </recommendedName>
</protein>
<evidence type="ECO:0000256" key="2">
    <source>
        <dbReference type="SAM" id="MobiDB-lite"/>
    </source>
</evidence>
<feature type="coiled-coil region" evidence="1">
    <location>
        <begin position="55"/>
        <end position="96"/>
    </location>
</feature>
<feature type="region of interest" description="Disordered" evidence="2">
    <location>
        <begin position="189"/>
        <end position="240"/>
    </location>
</feature>
<evidence type="ECO:0000313" key="4">
    <source>
        <dbReference type="EMBL" id="ORE18990.1"/>
    </source>
</evidence>
<organism evidence="4 5">
    <name type="scientific">Rhizopus microsporus</name>
    <dbReference type="NCBI Taxonomy" id="58291"/>
    <lineage>
        <taxon>Eukaryota</taxon>
        <taxon>Fungi</taxon>
        <taxon>Fungi incertae sedis</taxon>
        <taxon>Mucoromycota</taxon>
        <taxon>Mucoromycotina</taxon>
        <taxon>Mucoromycetes</taxon>
        <taxon>Mucorales</taxon>
        <taxon>Mucorineae</taxon>
        <taxon>Rhizopodaceae</taxon>
        <taxon>Rhizopus</taxon>
    </lineage>
</organism>
<name>A0A1X0S3V0_RHIZD</name>
<dbReference type="Pfam" id="PF02179">
    <property type="entry name" value="BAG"/>
    <property type="match status" value="1"/>
</dbReference>
<feature type="domain" description="BAG" evidence="3">
    <location>
        <begin position="341"/>
        <end position="392"/>
    </location>
</feature>
<dbReference type="InterPro" id="IPR036533">
    <property type="entry name" value="BAG_dom_sf"/>
</dbReference>
<proteinExistence type="predicted"/>
<evidence type="ECO:0000256" key="1">
    <source>
        <dbReference type="SAM" id="Coils"/>
    </source>
</evidence>
<evidence type="ECO:0000313" key="5">
    <source>
        <dbReference type="Proteomes" id="UP000242381"/>
    </source>
</evidence>
<dbReference type="InterPro" id="IPR003103">
    <property type="entry name" value="BAG_domain"/>
</dbReference>
<dbReference type="PROSITE" id="PS51035">
    <property type="entry name" value="BAG"/>
    <property type="match status" value="1"/>
</dbReference>
<dbReference type="EMBL" id="KV921319">
    <property type="protein sequence ID" value="ORE18990.1"/>
    <property type="molecule type" value="Genomic_DNA"/>
</dbReference>
<dbReference type="Gene3D" id="1.20.58.120">
    <property type="entry name" value="BAG domain"/>
    <property type="match status" value="1"/>
</dbReference>
<gene>
    <name evidence="4" type="ORF">BCV71DRAFT_214376</name>
</gene>
<dbReference type="Proteomes" id="UP000242381">
    <property type="component" value="Unassembled WGS sequence"/>
</dbReference>
<reference evidence="4 5" key="1">
    <citation type="journal article" date="2016" name="Proc. Natl. Acad. Sci. U.S.A.">
        <title>Lipid metabolic changes in an early divergent fungus govern the establishment of a mutualistic symbiosis with endobacteria.</title>
        <authorList>
            <person name="Lastovetsky O.A."/>
            <person name="Gaspar M.L."/>
            <person name="Mondo S.J."/>
            <person name="LaButti K.M."/>
            <person name="Sandor L."/>
            <person name="Grigoriev I.V."/>
            <person name="Henry S.A."/>
            <person name="Pawlowska T.E."/>
        </authorList>
    </citation>
    <scope>NUCLEOTIDE SEQUENCE [LARGE SCALE GENOMIC DNA]</scope>
    <source>
        <strain evidence="4 5">ATCC 11559</strain>
    </source>
</reference>
<evidence type="ECO:0000259" key="3">
    <source>
        <dbReference type="PROSITE" id="PS51035"/>
    </source>
</evidence>
<dbReference type="AlphaFoldDB" id="A0A1X0S3V0"/>
<keyword evidence="1" id="KW-0175">Coiled coil</keyword>
<dbReference type="GO" id="GO:0051087">
    <property type="term" value="F:protein-folding chaperone binding"/>
    <property type="evidence" value="ECO:0007669"/>
    <property type="project" value="InterPro"/>
</dbReference>
<sequence>MYFYIQPAVSFDYPSLSLDDYAQLHRLLRQERQAAMYHAQQQRRIQRALYNLEVMTELYRRRQEEERAIRAYYERKERQRQELIRQQQLIQQQQQQQRYLAALEEHYMNYYYPQKHQEPFAHHSAFYQEPESEEEEDEDDNEDVRTQQLAALVKLIFGAQDETTRHEEPAHDAPLYKESQFGEVKQQVPLEAKHNEVKHEEPETAMEKAESHDDMALDDTETKDTDHNLDNTNDPMEEDLDDEMTSADEDMPSLIEPTENIKGLVSEILDASEENPSDFSVFPEEDPVKLAKYEALSRIEQELKDIQQKHEKHILGNTLDFPLSSDGRPLSPDTLTATTANNREFLGYEDEIMKILLKLDTIESDGDEDIRNERKNLVKQAESLLETLDEYKQREWERVSSASEDEDAL</sequence>
<accession>A0A1X0S3V0</accession>
<feature type="compositionally biased region" description="Basic and acidic residues" evidence="2">
    <location>
        <begin position="191"/>
        <end position="229"/>
    </location>
</feature>
<dbReference type="VEuPathDB" id="FungiDB:BCV72DRAFT_224932"/>
<dbReference type="SUPFAM" id="SSF63491">
    <property type="entry name" value="BAG domain"/>
    <property type="match status" value="1"/>
</dbReference>
<dbReference type="OMA" id="HIDDHES"/>